<accession>A0A0A2MCY0</accession>
<comment type="caution">
    <text evidence="3">The sequence shown here is derived from an EMBL/GenBank/DDBJ whole genome shotgun (WGS) entry which is preliminary data.</text>
</comment>
<protein>
    <submittedName>
        <fullName evidence="3">Lipoprotein</fullName>
    </submittedName>
</protein>
<dbReference type="OrthoDB" id="880459at2"/>
<keyword evidence="1" id="KW-0732">Signal</keyword>
<evidence type="ECO:0000256" key="1">
    <source>
        <dbReference type="SAM" id="SignalP"/>
    </source>
</evidence>
<dbReference type="Pfam" id="PF03724">
    <property type="entry name" value="META"/>
    <property type="match status" value="1"/>
</dbReference>
<sequence length="143" mass="15899">MKKIAILAIFMVALLNSCSAVKTDSSKEIYANTWELEYISGTRIAFEGLFPDKKPELHFMEADKIVHGSTGCNGYRASYKLDGNSITIGEPGAMTMRYCEGGGEQAFLAMMKKVNKISIDKDGKLNLSLNEVPMMRFKKVTKE</sequence>
<evidence type="ECO:0000313" key="3">
    <source>
        <dbReference type="EMBL" id="KGO89481.1"/>
    </source>
</evidence>
<proteinExistence type="predicted"/>
<dbReference type="PANTHER" id="PTHR35535:SF1">
    <property type="entry name" value="HEAT SHOCK PROTEIN HSLJ"/>
    <property type="match status" value="1"/>
</dbReference>
<feature type="signal peptide" evidence="1">
    <location>
        <begin position="1"/>
        <end position="22"/>
    </location>
</feature>
<dbReference type="eggNOG" id="COG3187">
    <property type="taxonomic scope" value="Bacteria"/>
</dbReference>
<dbReference type="InterPro" id="IPR005184">
    <property type="entry name" value="DUF306_Meta_HslJ"/>
</dbReference>
<evidence type="ECO:0000313" key="4">
    <source>
        <dbReference type="Proteomes" id="UP000030121"/>
    </source>
</evidence>
<feature type="chain" id="PRO_5001991996" evidence="1">
    <location>
        <begin position="23"/>
        <end position="143"/>
    </location>
</feature>
<dbReference type="InterPro" id="IPR038670">
    <property type="entry name" value="HslJ-like_sf"/>
</dbReference>
<dbReference type="Proteomes" id="UP000030121">
    <property type="component" value="Unassembled WGS sequence"/>
</dbReference>
<dbReference type="Gene3D" id="2.40.128.270">
    <property type="match status" value="1"/>
</dbReference>
<name>A0A0A2MCY0_9FLAO</name>
<dbReference type="AlphaFoldDB" id="A0A0A2MCY0"/>
<dbReference type="STRING" id="1121899.GCA_000430025_00486"/>
<evidence type="ECO:0000259" key="2">
    <source>
        <dbReference type="Pfam" id="PF03724"/>
    </source>
</evidence>
<reference evidence="3 4" key="1">
    <citation type="submission" date="2013-09" db="EMBL/GenBank/DDBJ databases">
        <authorList>
            <person name="Zeng Z."/>
            <person name="Chen C."/>
        </authorList>
    </citation>
    <scope>NUCLEOTIDE SEQUENCE [LARGE SCALE GENOMIC DNA]</scope>
    <source>
        <strain evidence="3 4">GH29-5</strain>
    </source>
</reference>
<gene>
    <name evidence="3" type="ORF">Q764_06820</name>
</gene>
<dbReference type="InterPro" id="IPR053147">
    <property type="entry name" value="Hsp_HslJ-like"/>
</dbReference>
<dbReference type="RefSeq" id="WP_026979279.1">
    <property type="nucleotide sequence ID" value="NZ_AUCZ01000003.1"/>
</dbReference>
<keyword evidence="4" id="KW-1185">Reference proteome</keyword>
<organism evidence="3 4">
    <name type="scientific">Flavobacterium suncheonense GH29-5 = DSM 17707</name>
    <dbReference type="NCBI Taxonomy" id="1121899"/>
    <lineage>
        <taxon>Bacteria</taxon>
        <taxon>Pseudomonadati</taxon>
        <taxon>Bacteroidota</taxon>
        <taxon>Flavobacteriia</taxon>
        <taxon>Flavobacteriales</taxon>
        <taxon>Flavobacteriaceae</taxon>
        <taxon>Flavobacterium</taxon>
    </lineage>
</organism>
<keyword evidence="3" id="KW-0449">Lipoprotein</keyword>
<feature type="domain" description="DUF306" evidence="2">
    <location>
        <begin position="28"/>
        <end position="137"/>
    </location>
</feature>
<dbReference type="EMBL" id="JRLW01000008">
    <property type="protein sequence ID" value="KGO89481.1"/>
    <property type="molecule type" value="Genomic_DNA"/>
</dbReference>
<dbReference type="PANTHER" id="PTHR35535">
    <property type="entry name" value="HEAT SHOCK PROTEIN HSLJ"/>
    <property type="match status" value="1"/>
</dbReference>